<dbReference type="PIRSF" id="PIRSF000157">
    <property type="entry name" value="Oxoglu_dh_E1"/>
    <property type="match status" value="1"/>
</dbReference>
<evidence type="ECO:0000313" key="7">
    <source>
        <dbReference type="Proteomes" id="UP000008743"/>
    </source>
</evidence>
<accession>A0A0D2U8C4</accession>
<dbReference type="STRING" id="595528.A0A0D2U8C4"/>
<dbReference type="RefSeq" id="XP_004349245.2">
    <property type="nucleotide sequence ID" value="XM_004349195.2"/>
</dbReference>
<dbReference type="CDD" id="cd02016">
    <property type="entry name" value="TPP_E1_OGDC_like"/>
    <property type="match status" value="1"/>
</dbReference>
<feature type="domain" description="Transketolase-like pyrimidine-binding" evidence="5">
    <location>
        <begin position="593"/>
        <end position="795"/>
    </location>
</feature>
<dbReference type="InterPro" id="IPR029061">
    <property type="entry name" value="THDP-binding"/>
</dbReference>
<dbReference type="GO" id="GO:0016624">
    <property type="term" value="F:oxidoreductase activity, acting on the aldehyde or oxo group of donors, disulfide as acceptor"/>
    <property type="evidence" value="ECO:0007669"/>
    <property type="project" value="InterPro"/>
</dbReference>
<dbReference type="SMART" id="SM00861">
    <property type="entry name" value="Transket_pyr"/>
    <property type="match status" value="1"/>
</dbReference>
<dbReference type="OrthoDB" id="413077at2759"/>
<reference evidence="7" key="1">
    <citation type="submission" date="2011-02" db="EMBL/GenBank/DDBJ databases">
        <title>The Genome Sequence of Capsaspora owczarzaki ATCC 30864.</title>
        <authorList>
            <person name="Russ C."/>
            <person name="Cuomo C."/>
            <person name="Burger G."/>
            <person name="Gray M.W."/>
            <person name="Holland P.W.H."/>
            <person name="King N."/>
            <person name="Lang F.B.F."/>
            <person name="Roger A.J."/>
            <person name="Ruiz-Trillo I."/>
            <person name="Young S.K."/>
            <person name="Zeng Q."/>
            <person name="Gargeya S."/>
            <person name="Alvarado L."/>
            <person name="Berlin A."/>
            <person name="Chapman S.B."/>
            <person name="Chen Z."/>
            <person name="Freedman E."/>
            <person name="Gellesch M."/>
            <person name="Goldberg J."/>
            <person name="Griggs A."/>
            <person name="Gujja S."/>
            <person name="Heilman E."/>
            <person name="Heiman D."/>
            <person name="Howarth C."/>
            <person name="Mehta T."/>
            <person name="Neiman D."/>
            <person name="Pearson M."/>
            <person name="Roberts A."/>
            <person name="Saif S."/>
            <person name="Shea T."/>
            <person name="Shenoy N."/>
            <person name="Sisk P."/>
            <person name="Stolte C."/>
            <person name="Sykes S."/>
            <person name="White J."/>
            <person name="Yandava C."/>
            <person name="Haas B."/>
            <person name="Nusbaum C."/>
            <person name="Birren B."/>
        </authorList>
    </citation>
    <scope>NUCLEOTIDE SEQUENCE</scope>
    <source>
        <strain evidence="7">ATCC 30864</strain>
    </source>
</reference>
<dbReference type="PANTHER" id="PTHR23152">
    <property type="entry name" value="2-OXOGLUTARATE DEHYDROGENASE"/>
    <property type="match status" value="1"/>
</dbReference>
<keyword evidence="7" id="KW-1185">Reference proteome</keyword>
<dbReference type="InterPro" id="IPR001017">
    <property type="entry name" value="DH_E1"/>
</dbReference>
<dbReference type="NCBIfam" id="NF008907">
    <property type="entry name" value="PRK12270.1"/>
    <property type="match status" value="1"/>
</dbReference>
<dbReference type="GO" id="GO:0030976">
    <property type="term" value="F:thiamine pyrophosphate binding"/>
    <property type="evidence" value="ECO:0007669"/>
    <property type="project" value="InterPro"/>
</dbReference>
<dbReference type="Gene3D" id="3.40.50.970">
    <property type="match status" value="1"/>
</dbReference>
<dbReference type="SUPFAM" id="SSF52518">
    <property type="entry name" value="Thiamin diphosphate-binding fold (THDP-binding)"/>
    <property type="match status" value="2"/>
</dbReference>
<dbReference type="InParanoid" id="A0A0D2U8C4"/>
<evidence type="ECO:0000256" key="3">
    <source>
        <dbReference type="ARBA" id="ARBA00023002"/>
    </source>
</evidence>
<dbReference type="EMBL" id="KE346362">
    <property type="protein sequence ID" value="KJE91351.1"/>
    <property type="molecule type" value="Genomic_DNA"/>
</dbReference>
<evidence type="ECO:0000256" key="1">
    <source>
        <dbReference type="ARBA" id="ARBA00001964"/>
    </source>
</evidence>
<dbReference type="AlphaFoldDB" id="A0A0D2U8C4"/>
<dbReference type="PANTHER" id="PTHR23152:SF4">
    <property type="entry name" value="2-OXOADIPATE DEHYDROGENASE COMPLEX COMPONENT E1"/>
    <property type="match status" value="1"/>
</dbReference>
<evidence type="ECO:0000256" key="4">
    <source>
        <dbReference type="ARBA" id="ARBA00023052"/>
    </source>
</evidence>
<dbReference type="Gene3D" id="3.40.50.11610">
    <property type="entry name" value="Multifunctional 2-oxoglutarate metabolism enzyme, C-terminal domain"/>
    <property type="match status" value="1"/>
</dbReference>
<dbReference type="InterPro" id="IPR031717">
    <property type="entry name" value="ODO-1/KGD_C"/>
</dbReference>
<organism evidence="6 7">
    <name type="scientific">Capsaspora owczarzaki (strain ATCC 30864)</name>
    <dbReference type="NCBI Taxonomy" id="595528"/>
    <lineage>
        <taxon>Eukaryota</taxon>
        <taxon>Filasterea</taxon>
        <taxon>Capsaspora</taxon>
    </lineage>
</organism>
<sequence>MLSLIRAAAATVSVAGRQTTTRLAFAAVSASSAAAAVPTRAYHARKGCYGFRVPPKATPEEEDAAVVENRIDNPNLLRLVSAYRAHGHKVATVDPLGAMAHSAPELNPSVYGFDVASTESMKLLGVVDFRDESASIAEVEKHLRSIYCGHIAFEFEHLPEAVERRWFAEQIEKRRWSGLSDERRVEISKLLSNSEVFDNFMQKRFVQVKRYGGEGAEAMMAGVDEILRAAAEFNIRDVVLCMPHRGRLNLLTDSLQLPPAVLFAKVKGIPEYPAEFKEVCSGDVLSHIHTSVDLQLPGAKNPLHVSMLPNPSHLEAVNPVALGKTRARQLSLQDGDYKNDPECKLGDKVMCLQLHGDAAFAAQGVVTESLGMANLPHYSVGGTVHMIVNNQLGFTTPSDRARSSRYCSDVGKMIDCPVIHVNGDHPEEVVRAARLAMEYRMKFRKDILIDLICYRRMGHNELDDPSMTQPVMYKNIRTHKSVPKMYEEQLIAENLLTREAADNVRTERWNFLDSESTRVETFVPENNHFQGKWKKMGPAPAAMNTYNTGVDLAALKEIGLRSVAYPPTLNIHPRLKKAHVEARIKRIEAGTGIDWATAEALAFGSLMLQKYNVRISGQDVGRGTFSQRHAMLIDQNDDSAHIPLNDLGKPQAFIELCNSDLSEFGVLGFEYGVSIDSPQTLTLWEAQFGDFFNGAQIIIDTFINSGEAKWLKQSGLVMLLPHGYDGAGPEHSSCRMERFLQLTDSDMYVRDTERVNMGVVNPTTPAQYFHLLRRQMVRPYRKPLIVVGPKTLLRLPAAVSDLNEMASNTSFQPVLGESHIEPSGVKRVIVCSGKLYYDLAKQRDDSKRTDVVIIRLEELCPFPAAAIESELAKFTNASEFVWVQEEQQNMGAWAFVAPRFEAQVGRKLKYIGRGPLAAPAVGVSKIHKAEVEKLMQDAFTA</sequence>
<dbReference type="Pfam" id="PF00676">
    <property type="entry name" value="E1_dh"/>
    <property type="match status" value="1"/>
</dbReference>
<comment type="cofactor">
    <cofactor evidence="1">
        <name>thiamine diphosphate</name>
        <dbReference type="ChEBI" id="CHEBI:58937"/>
    </cofactor>
</comment>
<dbReference type="Pfam" id="PF16870">
    <property type="entry name" value="OxoGdeHyase_C"/>
    <property type="match status" value="1"/>
</dbReference>
<protein>
    <submittedName>
        <fullName evidence="6">Dehydrogenase E1 and transketolase domain-containing protein</fullName>
    </submittedName>
</protein>
<keyword evidence="4" id="KW-0786">Thiamine pyrophosphate</keyword>
<gene>
    <name evidence="6" type="ORF">CAOG_002495</name>
</gene>
<dbReference type="Proteomes" id="UP000008743">
    <property type="component" value="Unassembled WGS sequence"/>
</dbReference>
<dbReference type="eggNOG" id="KOG0451">
    <property type="taxonomic scope" value="Eukaryota"/>
</dbReference>
<comment type="similarity">
    <text evidence="2">Belongs to the alpha-ketoglutarate dehydrogenase family.</text>
</comment>
<dbReference type="Gene3D" id="3.40.50.12470">
    <property type="match status" value="1"/>
</dbReference>
<dbReference type="PhylomeDB" id="A0A0D2U8C4"/>
<proteinExistence type="inferred from homology"/>
<dbReference type="Gene3D" id="1.10.287.1150">
    <property type="entry name" value="TPP helical domain"/>
    <property type="match status" value="1"/>
</dbReference>
<evidence type="ECO:0000256" key="2">
    <source>
        <dbReference type="ARBA" id="ARBA00006936"/>
    </source>
</evidence>
<dbReference type="NCBIfam" id="TIGR00239">
    <property type="entry name" value="2oxo_dh_E1"/>
    <property type="match status" value="1"/>
</dbReference>
<dbReference type="NCBIfam" id="NF006914">
    <property type="entry name" value="PRK09404.1"/>
    <property type="match status" value="1"/>
</dbReference>
<dbReference type="InterPro" id="IPR011603">
    <property type="entry name" value="2oxoglutarate_DH_E1"/>
</dbReference>
<dbReference type="InterPro" id="IPR005475">
    <property type="entry name" value="Transketolase-like_Pyr-bd"/>
</dbReference>
<evidence type="ECO:0000313" key="6">
    <source>
        <dbReference type="EMBL" id="KJE91351.1"/>
    </source>
</evidence>
<keyword evidence="3" id="KW-0560">Oxidoreductase</keyword>
<dbReference type="InterPro" id="IPR042179">
    <property type="entry name" value="KGD_C_sf"/>
</dbReference>
<evidence type="ECO:0000259" key="5">
    <source>
        <dbReference type="SMART" id="SM00861"/>
    </source>
</evidence>
<dbReference type="Pfam" id="PF02779">
    <property type="entry name" value="Transket_pyr"/>
    <property type="match status" value="1"/>
</dbReference>
<name>A0A0D2U8C4_CAPO3</name>